<evidence type="ECO:0000256" key="3">
    <source>
        <dbReference type="HAMAP-Rule" id="MF_02071"/>
    </source>
</evidence>
<comment type="similarity">
    <text evidence="3 4">Belongs to the RlpA family.</text>
</comment>
<feature type="compositionally biased region" description="Low complexity" evidence="5">
    <location>
        <begin position="145"/>
        <end position="176"/>
    </location>
</feature>
<feature type="transmembrane region" description="Helical" evidence="6">
    <location>
        <begin position="53"/>
        <end position="74"/>
    </location>
</feature>
<keyword evidence="6" id="KW-0812">Transmembrane</keyword>
<organism evidence="8 9">
    <name type="scientific">Brevibacterium otitidis</name>
    <dbReference type="NCBI Taxonomy" id="53364"/>
    <lineage>
        <taxon>Bacteria</taxon>
        <taxon>Bacillati</taxon>
        <taxon>Actinomycetota</taxon>
        <taxon>Actinomycetes</taxon>
        <taxon>Micrococcales</taxon>
        <taxon>Brevibacteriaceae</taxon>
        <taxon>Brevibacterium</taxon>
    </lineage>
</organism>
<keyword evidence="2 3" id="KW-0961">Cell wall biogenesis/degradation</keyword>
<dbReference type="Gene3D" id="2.40.40.10">
    <property type="entry name" value="RlpA-like domain"/>
    <property type="match status" value="1"/>
</dbReference>
<comment type="function">
    <text evidence="3">Lytic transglycosylase with a strong preference for naked glycan strands that lack stem peptides.</text>
</comment>
<dbReference type="RefSeq" id="WP_376838047.1">
    <property type="nucleotide sequence ID" value="NZ_JBHMAU010000018.1"/>
</dbReference>
<dbReference type="PANTHER" id="PTHR34183">
    <property type="entry name" value="ENDOLYTIC PEPTIDOGLYCAN TRANSGLYCOSYLASE RLPA"/>
    <property type="match status" value="1"/>
</dbReference>
<dbReference type="InterPro" id="IPR009009">
    <property type="entry name" value="RlpA-like_DPBB"/>
</dbReference>
<dbReference type="CDD" id="cd22268">
    <property type="entry name" value="DPBB_RlpA-like"/>
    <property type="match status" value="1"/>
</dbReference>
<dbReference type="NCBIfam" id="TIGR00413">
    <property type="entry name" value="rlpA"/>
    <property type="match status" value="1"/>
</dbReference>
<comment type="caution">
    <text evidence="8">The sequence shown here is derived from an EMBL/GenBank/DDBJ whole genome shotgun (WGS) entry which is preliminary data.</text>
</comment>
<dbReference type="EC" id="4.2.2.-" evidence="3"/>
<dbReference type="SUPFAM" id="SSF50685">
    <property type="entry name" value="Barwin-like endoglucanases"/>
    <property type="match status" value="1"/>
</dbReference>
<gene>
    <name evidence="3" type="primary">rlpA</name>
    <name evidence="8" type="ORF">ACFFN1_01845</name>
</gene>
<keyword evidence="9" id="KW-1185">Reference proteome</keyword>
<dbReference type="Pfam" id="PF03330">
    <property type="entry name" value="DPBB_1"/>
    <property type="match status" value="1"/>
</dbReference>
<evidence type="ECO:0000256" key="6">
    <source>
        <dbReference type="SAM" id="Phobius"/>
    </source>
</evidence>
<evidence type="ECO:0000256" key="5">
    <source>
        <dbReference type="SAM" id="MobiDB-lite"/>
    </source>
</evidence>
<evidence type="ECO:0000313" key="8">
    <source>
        <dbReference type="EMBL" id="MFB9775166.1"/>
    </source>
</evidence>
<dbReference type="InterPro" id="IPR034718">
    <property type="entry name" value="RlpA"/>
</dbReference>
<feature type="domain" description="RlpA-like protein double-psi beta-barrel" evidence="7">
    <location>
        <begin position="182"/>
        <end position="264"/>
    </location>
</feature>
<protein>
    <recommendedName>
        <fullName evidence="3">Probable endolytic peptidoglycan transglycosylase RlpA</fullName>
        <ecNumber evidence="3">4.2.2.-</ecNumber>
    </recommendedName>
</protein>
<feature type="compositionally biased region" description="Basic and acidic residues" evidence="5">
    <location>
        <begin position="107"/>
        <end position="130"/>
    </location>
</feature>
<reference evidence="8 9" key="1">
    <citation type="submission" date="2024-09" db="EMBL/GenBank/DDBJ databases">
        <authorList>
            <person name="Sun Q."/>
            <person name="Mori K."/>
        </authorList>
    </citation>
    <scope>NUCLEOTIDE SEQUENCE [LARGE SCALE GENOMIC DNA]</scope>
    <source>
        <strain evidence="8 9">JCM 11683</strain>
    </source>
</reference>
<dbReference type="EMBL" id="JBHMAU010000018">
    <property type="protein sequence ID" value="MFB9775166.1"/>
    <property type="molecule type" value="Genomic_DNA"/>
</dbReference>
<keyword evidence="1 3" id="KW-0456">Lyase</keyword>
<dbReference type="Proteomes" id="UP001589707">
    <property type="component" value="Unassembled WGS sequence"/>
</dbReference>
<evidence type="ECO:0000259" key="7">
    <source>
        <dbReference type="Pfam" id="PF03330"/>
    </source>
</evidence>
<evidence type="ECO:0000256" key="1">
    <source>
        <dbReference type="ARBA" id="ARBA00023239"/>
    </source>
</evidence>
<evidence type="ECO:0000256" key="4">
    <source>
        <dbReference type="RuleBase" id="RU003495"/>
    </source>
</evidence>
<keyword evidence="6" id="KW-0472">Membrane</keyword>
<feature type="region of interest" description="Disordered" evidence="5">
    <location>
        <begin position="79"/>
        <end position="177"/>
    </location>
</feature>
<dbReference type="InterPro" id="IPR012997">
    <property type="entry name" value="RplA"/>
</dbReference>
<accession>A0ABV5WYB5</accession>
<dbReference type="InterPro" id="IPR036908">
    <property type="entry name" value="RlpA-like_sf"/>
</dbReference>
<dbReference type="PANTHER" id="PTHR34183:SF8">
    <property type="entry name" value="ENDOLYTIC PEPTIDOGLYCAN TRANSGLYCOSYLASE RLPA-RELATED"/>
    <property type="match status" value="1"/>
</dbReference>
<proteinExistence type="inferred from homology"/>
<evidence type="ECO:0000256" key="2">
    <source>
        <dbReference type="ARBA" id="ARBA00023316"/>
    </source>
</evidence>
<keyword evidence="6" id="KW-1133">Transmembrane helix</keyword>
<evidence type="ECO:0000313" key="9">
    <source>
        <dbReference type="Proteomes" id="UP001589707"/>
    </source>
</evidence>
<sequence length="268" mass="27626">MGKHSAPKRTFGASISDFLGSFGRSRQGRHSYLDEEPASAASILRSTNRMPNWAALAVPTAAVASLVVSGVMLAPGDPGTPDHVSFSTEEQPRTGPAFTQPISADNAHADKVRKDWDDAVSRSKETREPEAFAATMKPTTPPVPDTTVPNPGGSGNSGSATPAGGAAGSDNAADTGQSGTCKASFYNTGHTTANGESYNPMGITAAHKQLPFNSKVKVTNKANGQSVVVRINDRGPFVAGRCLDLSEGAMKAVGGTGSGVITVDWEVL</sequence>
<name>A0ABV5WYB5_9MICO</name>
<dbReference type="HAMAP" id="MF_02071">
    <property type="entry name" value="RlpA"/>
    <property type="match status" value="1"/>
</dbReference>